<organism evidence="7 8">
    <name type="scientific">Catenulispora subtropica</name>
    <dbReference type="NCBI Taxonomy" id="450798"/>
    <lineage>
        <taxon>Bacteria</taxon>
        <taxon>Bacillati</taxon>
        <taxon>Actinomycetota</taxon>
        <taxon>Actinomycetes</taxon>
        <taxon>Catenulisporales</taxon>
        <taxon>Catenulisporaceae</taxon>
        <taxon>Catenulispora</taxon>
    </lineage>
</organism>
<keyword evidence="4 7" id="KW-0067">ATP-binding</keyword>
<dbReference type="PANTHER" id="PTHR42711:SF17">
    <property type="entry name" value="ABC TRANSPORTER ATP-BINDING PROTEIN"/>
    <property type="match status" value="1"/>
</dbReference>
<dbReference type="RefSeq" id="WP_344658127.1">
    <property type="nucleotide sequence ID" value="NZ_BAAAQM010000018.1"/>
</dbReference>
<evidence type="ECO:0000313" key="7">
    <source>
        <dbReference type="EMBL" id="GAA1972619.1"/>
    </source>
</evidence>
<dbReference type="InterPro" id="IPR003593">
    <property type="entry name" value="AAA+_ATPase"/>
</dbReference>
<accession>A0ABP5D275</accession>
<gene>
    <name evidence="7" type="ORF">GCM10009838_35350</name>
</gene>
<dbReference type="PROSITE" id="PS00211">
    <property type="entry name" value="ABC_TRANSPORTER_1"/>
    <property type="match status" value="1"/>
</dbReference>
<dbReference type="GO" id="GO:0005524">
    <property type="term" value="F:ATP binding"/>
    <property type="evidence" value="ECO:0007669"/>
    <property type="project" value="UniProtKB-KW"/>
</dbReference>
<name>A0ABP5D275_9ACTN</name>
<dbReference type="InterPro" id="IPR027417">
    <property type="entry name" value="P-loop_NTPase"/>
</dbReference>
<evidence type="ECO:0000256" key="4">
    <source>
        <dbReference type="ARBA" id="ARBA00022840"/>
    </source>
</evidence>
<evidence type="ECO:0000256" key="1">
    <source>
        <dbReference type="ARBA" id="ARBA00004202"/>
    </source>
</evidence>
<dbReference type="Proteomes" id="UP001499854">
    <property type="component" value="Unassembled WGS sequence"/>
</dbReference>
<keyword evidence="2" id="KW-0813">Transport</keyword>
<evidence type="ECO:0000259" key="6">
    <source>
        <dbReference type="PROSITE" id="PS50893"/>
    </source>
</evidence>
<dbReference type="EMBL" id="BAAAQM010000018">
    <property type="protein sequence ID" value="GAA1972619.1"/>
    <property type="molecule type" value="Genomic_DNA"/>
</dbReference>
<evidence type="ECO:0000256" key="5">
    <source>
        <dbReference type="ARBA" id="ARBA00023251"/>
    </source>
</evidence>
<dbReference type="SUPFAM" id="SSF52540">
    <property type="entry name" value="P-loop containing nucleoside triphosphate hydrolases"/>
    <property type="match status" value="1"/>
</dbReference>
<dbReference type="Pfam" id="PF00005">
    <property type="entry name" value="ABC_tran"/>
    <property type="match status" value="1"/>
</dbReference>
<dbReference type="SMART" id="SM00382">
    <property type="entry name" value="AAA"/>
    <property type="match status" value="1"/>
</dbReference>
<proteinExistence type="predicted"/>
<comment type="subcellular location">
    <subcellularLocation>
        <location evidence="1">Cell membrane</location>
        <topology evidence="1">Peripheral membrane protein</topology>
    </subcellularLocation>
</comment>
<feature type="domain" description="ABC transporter" evidence="6">
    <location>
        <begin position="13"/>
        <end position="240"/>
    </location>
</feature>
<keyword evidence="3" id="KW-0547">Nucleotide-binding</keyword>
<dbReference type="InterPro" id="IPR003439">
    <property type="entry name" value="ABC_transporter-like_ATP-bd"/>
</dbReference>
<reference evidence="8" key="1">
    <citation type="journal article" date="2019" name="Int. J. Syst. Evol. Microbiol.">
        <title>The Global Catalogue of Microorganisms (GCM) 10K type strain sequencing project: providing services to taxonomists for standard genome sequencing and annotation.</title>
        <authorList>
            <consortium name="The Broad Institute Genomics Platform"/>
            <consortium name="The Broad Institute Genome Sequencing Center for Infectious Disease"/>
            <person name="Wu L."/>
            <person name="Ma J."/>
        </authorList>
    </citation>
    <scope>NUCLEOTIDE SEQUENCE [LARGE SCALE GENOMIC DNA]</scope>
    <source>
        <strain evidence="8">JCM 16013</strain>
    </source>
</reference>
<protein>
    <submittedName>
        <fullName evidence="7">ABC transporter ATP-binding protein</fullName>
    </submittedName>
</protein>
<comment type="caution">
    <text evidence="7">The sequence shown here is derived from an EMBL/GenBank/DDBJ whole genome shotgun (WGS) entry which is preliminary data.</text>
</comment>
<dbReference type="PANTHER" id="PTHR42711">
    <property type="entry name" value="ABC TRANSPORTER ATP-BINDING PROTEIN"/>
    <property type="match status" value="1"/>
</dbReference>
<dbReference type="InterPro" id="IPR017871">
    <property type="entry name" value="ABC_transporter-like_CS"/>
</dbReference>
<sequence>MPRDTRSPDGAVVEFENVSKTFASPQGPVHAVNGLTMTMGAGQTIAFLGPNGAGKSTSLNMLLGLSRPDSGRVALFGGTAAQAIKHGRVGAMLQSGGLMSEVTVREQVQLWAKLHPRPIPVSEALKRANIADLADRRVDKLSGGQQQRVQFAMAIIGDSPLIVLDEPTTGMDVENRQAFWATMRERALEGKTVLFATHYLDEADQFAERVIVINKGRLLADGTAAEIKASAGAKRLSFRLPGVQDAVLHRLPNLVHVERQADIVRLQTSDSDATLYALLDAGYRPADIEIQALGLEQAFLAITAEDNGHAGGVAGGTETQSLEAAR</sequence>
<dbReference type="PROSITE" id="PS50893">
    <property type="entry name" value="ABC_TRANSPORTER_2"/>
    <property type="match status" value="1"/>
</dbReference>
<evidence type="ECO:0000313" key="8">
    <source>
        <dbReference type="Proteomes" id="UP001499854"/>
    </source>
</evidence>
<dbReference type="InterPro" id="IPR050763">
    <property type="entry name" value="ABC_transporter_ATP-binding"/>
</dbReference>
<keyword evidence="5" id="KW-0046">Antibiotic resistance</keyword>
<dbReference type="CDD" id="cd03230">
    <property type="entry name" value="ABC_DR_subfamily_A"/>
    <property type="match status" value="1"/>
</dbReference>
<keyword evidence="8" id="KW-1185">Reference proteome</keyword>
<evidence type="ECO:0000256" key="3">
    <source>
        <dbReference type="ARBA" id="ARBA00022741"/>
    </source>
</evidence>
<evidence type="ECO:0000256" key="2">
    <source>
        <dbReference type="ARBA" id="ARBA00022448"/>
    </source>
</evidence>
<dbReference type="Gene3D" id="3.40.50.300">
    <property type="entry name" value="P-loop containing nucleotide triphosphate hydrolases"/>
    <property type="match status" value="1"/>
</dbReference>